<keyword evidence="8" id="KW-0223">Dioxygenase</keyword>
<dbReference type="Gene3D" id="2.102.10.10">
    <property type="entry name" value="Rieske [2Fe-2S] iron-sulphur domain"/>
    <property type="match status" value="1"/>
</dbReference>
<evidence type="ECO:0000313" key="9">
    <source>
        <dbReference type="Proteomes" id="UP000199197"/>
    </source>
</evidence>
<evidence type="ECO:0000256" key="5">
    <source>
        <dbReference type="ARBA" id="ARBA00034078"/>
    </source>
</evidence>
<proteinExistence type="inferred from homology"/>
<dbReference type="SUPFAM" id="SSF50022">
    <property type="entry name" value="ISP domain"/>
    <property type="match status" value="1"/>
</dbReference>
<dbReference type="InterPro" id="IPR036922">
    <property type="entry name" value="Rieske_2Fe-2S_sf"/>
</dbReference>
<dbReference type="InterPro" id="IPR017941">
    <property type="entry name" value="Rieske_2Fe-2S"/>
</dbReference>
<accession>A0A0N7MX12</accession>
<keyword evidence="1" id="KW-0001">2Fe-2S</keyword>
<dbReference type="PANTHER" id="PTHR21496">
    <property type="entry name" value="FERREDOXIN-RELATED"/>
    <property type="match status" value="1"/>
</dbReference>
<keyword evidence="8" id="KW-0560">Oxidoreductase</keyword>
<reference evidence="9" key="1">
    <citation type="submission" date="2015-11" db="EMBL/GenBank/DDBJ databases">
        <authorList>
            <person name="Varghese N."/>
        </authorList>
    </citation>
    <scope>NUCLEOTIDE SEQUENCE [LARGE SCALE GENOMIC DNA]</scope>
    <source>
        <strain evidence="9">JGI-23</strain>
    </source>
</reference>
<dbReference type="CDD" id="cd03528">
    <property type="entry name" value="Rieske_RO_ferredoxin"/>
    <property type="match status" value="1"/>
</dbReference>
<dbReference type="AlphaFoldDB" id="A0A0N7MX12"/>
<dbReference type="RefSeq" id="WP_092348855.1">
    <property type="nucleotide sequence ID" value="NZ_CZVW01000007.1"/>
</dbReference>
<comment type="similarity">
    <text evidence="6">Belongs to the bacterial ring-hydroxylating dioxygenase ferredoxin component family.</text>
</comment>
<comment type="cofactor">
    <cofactor evidence="5">
        <name>[2Fe-2S] cluster</name>
        <dbReference type="ChEBI" id="CHEBI:190135"/>
    </cofactor>
</comment>
<organism evidence="8 9">
    <name type="scientific">Candidatus Chryseopegocella kryptomonas</name>
    <dbReference type="NCBI Taxonomy" id="1633643"/>
    <lineage>
        <taxon>Bacteria</taxon>
        <taxon>Pseudomonadati</taxon>
        <taxon>Candidatus Kryptoniota</taxon>
        <taxon>Candidatus Chryseopegocella</taxon>
    </lineage>
</organism>
<name>A0A0N7MX12_9BACT</name>
<dbReference type="EMBL" id="CZVW01000007">
    <property type="protein sequence ID" value="CUT00155.1"/>
    <property type="molecule type" value="Genomic_DNA"/>
</dbReference>
<evidence type="ECO:0000256" key="3">
    <source>
        <dbReference type="ARBA" id="ARBA00023004"/>
    </source>
</evidence>
<protein>
    <submittedName>
        <fullName evidence="8">3-phenylpropionate/trans-cinnamate dioxygenase ferredoxin subunit</fullName>
    </submittedName>
</protein>
<dbReference type="Pfam" id="PF00355">
    <property type="entry name" value="Rieske"/>
    <property type="match status" value="1"/>
</dbReference>
<dbReference type="GO" id="GO:0051537">
    <property type="term" value="F:2 iron, 2 sulfur cluster binding"/>
    <property type="evidence" value="ECO:0007669"/>
    <property type="project" value="UniProtKB-KW"/>
</dbReference>
<gene>
    <name evidence="8" type="ORF">JGI23_00797</name>
</gene>
<dbReference type="Proteomes" id="UP000199197">
    <property type="component" value="Unassembled WGS sequence"/>
</dbReference>
<keyword evidence="2" id="KW-0479">Metal-binding</keyword>
<dbReference type="OrthoDB" id="9794779at2"/>
<feature type="domain" description="Rieske" evidence="7">
    <location>
        <begin position="8"/>
        <end position="103"/>
    </location>
</feature>
<dbReference type="PROSITE" id="PS51296">
    <property type="entry name" value="RIESKE"/>
    <property type="match status" value="1"/>
</dbReference>
<dbReference type="GO" id="GO:0051213">
    <property type="term" value="F:dioxygenase activity"/>
    <property type="evidence" value="ECO:0007669"/>
    <property type="project" value="UniProtKB-KW"/>
</dbReference>
<evidence type="ECO:0000259" key="7">
    <source>
        <dbReference type="PROSITE" id="PS51296"/>
    </source>
</evidence>
<keyword evidence="4" id="KW-0411">Iron-sulfur</keyword>
<sequence>MTLTSEYIEIAKTSDVKNGELKVFEVNGESIILINLNGEFFAFKNQCSHMELELNDAEIDGEILTCPWHGAQFNIRTGDVVRLPASEPLEKYDVKVDGDKIYIKI</sequence>
<evidence type="ECO:0000256" key="2">
    <source>
        <dbReference type="ARBA" id="ARBA00022723"/>
    </source>
</evidence>
<evidence type="ECO:0000256" key="4">
    <source>
        <dbReference type="ARBA" id="ARBA00023014"/>
    </source>
</evidence>
<evidence type="ECO:0000313" key="8">
    <source>
        <dbReference type="EMBL" id="CUT00155.1"/>
    </source>
</evidence>
<evidence type="ECO:0000256" key="6">
    <source>
        <dbReference type="ARBA" id="ARBA00038001"/>
    </source>
</evidence>
<keyword evidence="3" id="KW-0408">Iron</keyword>
<keyword evidence="9" id="KW-1185">Reference proteome</keyword>
<dbReference type="PANTHER" id="PTHR21496:SF0">
    <property type="entry name" value="RIESKE DOMAIN-CONTAINING PROTEIN"/>
    <property type="match status" value="1"/>
</dbReference>
<dbReference type="GO" id="GO:0046872">
    <property type="term" value="F:metal ion binding"/>
    <property type="evidence" value="ECO:0007669"/>
    <property type="project" value="UniProtKB-KW"/>
</dbReference>
<evidence type="ECO:0000256" key="1">
    <source>
        <dbReference type="ARBA" id="ARBA00022714"/>
    </source>
</evidence>